<dbReference type="SUPFAM" id="SSF50022">
    <property type="entry name" value="ISP domain"/>
    <property type="match status" value="1"/>
</dbReference>
<dbReference type="OrthoDB" id="9769355at2"/>
<dbReference type="STRING" id="393595.ABO_1426"/>
<protein>
    <recommendedName>
        <fullName evidence="5">Rieske domain-containing protein</fullName>
    </recommendedName>
</protein>
<name>Q0VPM4_ALCBS</name>
<evidence type="ECO:0000313" key="6">
    <source>
        <dbReference type="EMBL" id="CAL16874.1"/>
    </source>
</evidence>
<proteinExistence type="predicted"/>
<evidence type="ECO:0000256" key="1">
    <source>
        <dbReference type="ARBA" id="ARBA00022714"/>
    </source>
</evidence>
<dbReference type="GO" id="GO:0051537">
    <property type="term" value="F:2 iron, 2 sulfur cluster binding"/>
    <property type="evidence" value="ECO:0007669"/>
    <property type="project" value="UniProtKB-KW"/>
</dbReference>
<dbReference type="AlphaFoldDB" id="Q0VPM4"/>
<dbReference type="PROSITE" id="PS51296">
    <property type="entry name" value="RIESKE"/>
    <property type="match status" value="1"/>
</dbReference>
<dbReference type="GO" id="GO:0046872">
    <property type="term" value="F:metal ion binding"/>
    <property type="evidence" value="ECO:0007669"/>
    <property type="project" value="UniProtKB-KW"/>
</dbReference>
<keyword evidence="4" id="KW-0411">Iron-sulfur</keyword>
<dbReference type="InterPro" id="IPR036922">
    <property type="entry name" value="Rieske_2Fe-2S_sf"/>
</dbReference>
<dbReference type="EMBL" id="AM286690">
    <property type="protein sequence ID" value="CAL16874.1"/>
    <property type="molecule type" value="Genomic_DNA"/>
</dbReference>
<evidence type="ECO:0000256" key="4">
    <source>
        <dbReference type="ARBA" id="ARBA00023014"/>
    </source>
</evidence>
<keyword evidence="1" id="KW-0001">2Fe-2S</keyword>
<keyword evidence="2" id="KW-0479">Metal-binding</keyword>
<dbReference type="HOGENOM" id="CLU_055690_5_0_6"/>
<dbReference type="RefSeq" id="WP_011588707.1">
    <property type="nucleotide sequence ID" value="NC_008260.1"/>
</dbReference>
<keyword evidence="7" id="KW-1185">Reference proteome</keyword>
<reference evidence="6 7" key="1">
    <citation type="journal article" date="2006" name="Nat. Biotechnol.">
        <title>Genome sequence of the ubiquitous hydrocarbon-degrading marine bacterium Alcanivorax borkumensis.</title>
        <authorList>
            <person name="Schneiker S."/>
            <person name="Martins dos Santos V.A.P."/>
            <person name="Bartels D."/>
            <person name="Bekel T."/>
            <person name="Brecht M."/>
            <person name="Buhrmester J."/>
            <person name="Chernikova T.N."/>
            <person name="Denaro R."/>
            <person name="Ferrer M."/>
            <person name="Gertler C."/>
            <person name="Goesmann A."/>
            <person name="Golyshina O.V."/>
            <person name="Kaminski F."/>
            <person name="Khachane A.N."/>
            <person name="Lang S."/>
            <person name="Linke B."/>
            <person name="McHardy A.C."/>
            <person name="Meyer F."/>
            <person name="Nechitaylo T."/>
            <person name="Puehler A."/>
            <person name="Regenhardt D."/>
            <person name="Rupp O."/>
            <person name="Sabirova J.S."/>
            <person name="Selbitschka W."/>
            <person name="Yakimov M.M."/>
            <person name="Timmis K.N."/>
            <person name="Vorhoelter F.-J."/>
            <person name="Weidner S."/>
            <person name="Kaiser O."/>
            <person name="Golyshin P.N."/>
        </authorList>
    </citation>
    <scope>NUCLEOTIDE SEQUENCE [LARGE SCALE GENOMIC DNA]</scope>
    <source>
        <strain evidence="7">ATCC 700651 / DSM 11573 / NCIMB 13689 / SK2</strain>
    </source>
</reference>
<evidence type="ECO:0000313" key="7">
    <source>
        <dbReference type="Proteomes" id="UP000008871"/>
    </source>
</evidence>
<evidence type="ECO:0000256" key="3">
    <source>
        <dbReference type="ARBA" id="ARBA00023004"/>
    </source>
</evidence>
<dbReference type="Proteomes" id="UP000008871">
    <property type="component" value="Chromosome"/>
</dbReference>
<dbReference type="InterPro" id="IPR017941">
    <property type="entry name" value="Rieske_2Fe-2S"/>
</dbReference>
<feature type="domain" description="Rieske" evidence="5">
    <location>
        <begin position="3"/>
        <end position="96"/>
    </location>
</feature>
<sequence>MFHRLIKIIDLYDGLRMPVKLGRKELLLIHEDGRTWLMQRRCPHADFPLDRCTVINEQLRCPGHGLTFSLRSGKCETAAYQLESFRIDYDGQWLGVEV</sequence>
<accession>Q0VPM4</accession>
<dbReference type="KEGG" id="abo:ABO_1426"/>
<gene>
    <name evidence="6" type="ordered locus">ABO_1426</name>
</gene>
<dbReference type="eggNOG" id="COG2146">
    <property type="taxonomic scope" value="Bacteria"/>
</dbReference>
<dbReference type="Pfam" id="PF00355">
    <property type="entry name" value="Rieske"/>
    <property type="match status" value="1"/>
</dbReference>
<evidence type="ECO:0000256" key="2">
    <source>
        <dbReference type="ARBA" id="ARBA00022723"/>
    </source>
</evidence>
<organism evidence="6 7">
    <name type="scientific">Alcanivorax borkumensis (strain ATCC 700651 / DSM 11573 / NCIMB 13689 / SK2)</name>
    <dbReference type="NCBI Taxonomy" id="393595"/>
    <lineage>
        <taxon>Bacteria</taxon>
        <taxon>Pseudomonadati</taxon>
        <taxon>Pseudomonadota</taxon>
        <taxon>Gammaproteobacteria</taxon>
        <taxon>Oceanospirillales</taxon>
        <taxon>Alcanivoracaceae</taxon>
        <taxon>Alcanivorax</taxon>
    </lineage>
</organism>
<keyword evidence="3" id="KW-0408">Iron</keyword>
<dbReference type="Gene3D" id="2.102.10.10">
    <property type="entry name" value="Rieske [2Fe-2S] iron-sulphur domain"/>
    <property type="match status" value="1"/>
</dbReference>
<evidence type="ECO:0000259" key="5">
    <source>
        <dbReference type="PROSITE" id="PS51296"/>
    </source>
</evidence>